<proteinExistence type="predicted"/>
<dbReference type="InParanoid" id="A0A165GHJ2"/>
<sequence length="253" mass="25286">MRVSLVPPLTIVLVTGALTMPVPSLPRGEISNALLSRQSSGSSQTACATGCTSTQDEQLLQQIAACNIPDWNCFCNAWNQLGQDSTCASCLALIDQTGQIAQECGPGGVAGTSTASAADSTATSAGGQCGASCFSAGDQAALGSLTTVDCMEDATCICTALGSMSPACESCVIATQGLTFAQAQSVCSYYVTTTASIWAPSGLGGGSSHSSSAAPTSTSPVPYDYYSGALPSINLKHALVILGGMVAGGMLLL</sequence>
<dbReference type="EMBL" id="KV423955">
    <property type="protein sequence ID" value="KZT58079.1"/>
    <property type="molecule type" value="Genomic_DNA"/>
</dbReference>
<dbReference type="Proteomes" id="UP000076842">
    <property type="component" value="Unassembled WGS sequence"/>
</dbReference>
<gene>
    <name evidence="2" type="ORF">CALCODRAFT_495340</name>
</gene>
<accession>A0A165GHJ2</accession>
<evidence type="ECO:0000256" key="1">
    <source>
        <dbReference type="SAM" id="SignalP"/>
    </source>
</evidence>
<dbReference type="STRING" id="1353952.A0A165GHJ2"/>
<keyword evidence="3" id="KW-1185">Reference proteome</keyword>
<feature type="signal peptide" evidence="1">
    <location>
        <begin position="1"/>
        <end position="19"/>
    </location>
</feature>
<reference evidence="2 3" key="1">
    <citation type="journal article" date="2016" name="Mol. Biol. Evol.">
        <title>Comparative Genomics of Early-Diverging Mushroom-Forming Fungi Provides Insights into the Origins of Lignocellulose Decay Capabilities.</title>
        <authorList>
            <person name="Nagy L.G."/>
            <person name="Riley R."/>
            <person name="Tritt A."/>
            <person name="Adam C."/>
            <person name="Daum C."/>
            <person name="Floudas D."/>
            <person name="Sun H."/>
            <person name="Yadav J.S."/>
            <person name="Pangilinan J."/>
            <person name="Larsson K.H."/>
            <person name="Matsuura K."/>
            <person name="Barry K."/>
            <person name="Labutti K."/>
            <person name="Kuo R."/>
            <person name="Ohm R.A."/>
            <person name="Bhattacharya S.S."/>
            <person name="Shirouzu T."/>
            <person name="Yoshinaga Y."/>
            <person name="Martin F.M."/>
            <person name="Grigoriev I.V."/>
            <person name="Hibbett D.S."/>
        </authorList>
    </citation>
    <scope>NUCLEOTIDE SEQUENCE [LARGE SCALE GENOMIC DNA]</scope>
    <source>
        <strain evidence="2 3">HHB12733</strain>
    </source>
</reference>
<protein>
    <recommendedName>
        <fullName evidence="4">Extracellular membrane protein CFEM domain-containing protein</fullName>
    </recommendedName>
</protein>
<keyword evidence="1" id="KW-0732">Signal</keyword>
<organism evidence="2 3">
    <name type="scientific">Calocera cornea HHB12733</name>
    <dbReference type="NCBI Taxonomy" id="1353952"/>
    <lineage>
        <taxon>Eukaryota</taxon>
        <taxon>Fungi</taxon>
        <taxon>Dikarya</taxon>
        <taxon>Basidiomycota</taxon>
        <taxon>Agaricomycotina</taxon>
        <taxon>Dacrymycetes</taxon>
        <taxon>Dacrymycetales</taxon>
        <taxon>Dacrymycetaceae</taxon>
        <taxon>Calocera</taxon>
    </lineage>
</organism>
<evidence type="ECO:0000313" key="2">
    <source>
        <dbReference type="EMBL" id="KZT58079.1"/>
    </source>
</evidence>
<dbReference type="AlphaFoldDB" id="A0A165GHJ2"/>
<evidence type="ECO:0000313" key="3">
    <source>
        <dbReference type="Proteomes" id="UP000076842"/>
    </source>
</evidence>
<feature type="chain" id="PRO_5007858215" description="Extracellular membrane protein CFEM domain-containing protein" evidence="1">
    <location>
        <begin position="20"/>
        <end position="253"/>
    </location>
</feature>
<name>A0A165GHJ2_9BASI</name>
<evidence type="ECO:0008006" key="4">
    <source>
        <dbReference type="Google" id="ProtNLM"/>
    </source>
</evidence>